<keyword evidence="2" id="KW-1185">Reference proteome</keyword>
<evidence type="ECO:0000313" key="1">
    <source>
        <dbReference type="EMBL" id="KAH7845949.1"/>
    </source>
</evidence>
<comment type="caution">
    <text evidence="1">The sequence shown here is derived from an EMBL/GenBank/DDBJ whole genome shotgun (WGS) entry which is preliminary data.</text>
</comment>
<dbReference type="EMBL" id="CM037155">
    <property type="protein sequence ID" value="KAH7845949.1"/>
    <property type="molecule type" value="Genomic_DNA"/>
</dbReference>
<protein>
    <submittedName>
        <fullName evidence="1">Uncharacterized protein</fullName>
    </submittedName>
</protein>
<accession>A0ACB7XXD3</accession>
<sequence length="248" mass="28576">MIEYASKTGFEPRFDMNRFHEFVKESLSLAGATQTQLYEKECWWWSFDEKVVKIVKDGLELISESKKVDLEGKWEQLRVDEVEHYLTKLDLICEQMILVIETMKSYDGMLPDYTFKHHKTASFLAPASFAHESNPASSNSTQFHPPKSDINGFHEFVKESLSFAGAMQTQLYEKVRRLREKYEKNASGENPEAFAKPHDGKVFELSKKIYGNNNGSNGLEIKSLWKRSQSGSVGLRNEGEKRTNGDEW</sequence>
<gene>
    <name evidence="1" type="ORF">Vadar_007873</name>
</gene>
<proteinExistence type="predicted"/>
<evidence type="ECO:0000313" key="2">
    <source>
        <dbReference type="Proteomes" id="UP000828048"/>
    </source>
</evidence>
<name>A0ACB7XXD3_9ERIC</name>
<organism evidence="1 2">
    <name type="scientific">Vaccinium darrowii</name>
    <dbReference type="NCBI Taxonomy" id="229202"/>
    <lineage>
        <taxon>Eukaryota</taxon>
        <taxon>Viridiplantae</taxon>
        <taxon>Streptophyta</taxon>
        <taxon>Embryophyta</taxon>
        <taxon>Tracheophyta</taxon>
        <taxon>Spermatophyta</taxon>
        <taxon>Magnoliopsida</taxon>
        <taxon>eudicotyledons</taxon>
        <taxon>Gunneridae</taxon>
        <taxon>Pentapetalae</taxon>
        <taxon>asterids</taxon>
        <taxon>Ericales</taxon>
        <taxon>Ericaceae</taxon>
        <taxon>Vaccinioideae</taxon>
        <taxon>Vaccinieae</taxon>
        <taxon>Vaccinium</taxon>
    </lineage>
</organism>
<dbReference type="Proteomes" id="UP000828048">
    <property type="component" value="Chromosome 5"/>
</dbReference>
<reference evidence="1 2" key="1">
    <citation type="journal article" date="2021" name="Hortic Res">
        <title>High-quality reference genome and annotation aids understanding of berry development for evergreen blueberry (Vaccinium darrowii).</title>
        <authorList>
            <person name="Yu J."/>
            <person name="Hulse-Kemp A.M."/>
            <person name="Babiker E."/>
            <person name="Staton M."/>
        </authorList>
    </citation>
    <scope>NUCLEOTIDE SEQUENCE [LARGE SCALE GENOMIC DNA]</scope>
    <source>
        <strain evidence="2">cv. NJ 8807/NJ 8810</strain>
        <tissue evidence="1">Young leaf</tissue>
    </source>
</reference>